<dbReference type="InterPro" id="IPR017774">
    <property type="entry name" value="Bicupin_oxalate_deCO2ase/Oxase"/>
</dbReference>
<feature type="binding site" evidence="3">
    <location>
        <position position="406"/>
    </location>
    <ligand>
        <name>Mn(2+)</name>
        <dbReference type="ChEBI" id="CHEBI:29035"/>
        <label>2</label>
    </ligand>
</feature>
<comment type="cofactor">
    <cofactor evidence="3">
        <name>Mn(2+)</name>
        <dbReference type="ChEBI" id="CHEBI:29035"/>
    </cofactor>
    <text evidence="3">Binds 2 manganese ions per subunit.</text>
</comment>
<dbReference type="InterPro" id="IPR014710">
    <property type="entry name" value="RmlC-like_jellyroll"/>
</dbReference>
<comment type="caution">
    <text evidence="7">The sequence shown here is derived from an EMBL/GenBank/DDBJ whole genome shotgun (WGS) entry which is preliminary data.</text>
</comment>
<feature type="active site" description="Proton donor" evidence="2">
    <location>
        <position position="420"/>
    </location>
</feature>
<dbReference type="Proteomes" id="UP001276659">
    <property type="component" value="Unassembled WGS sequence"/>
</dbReference>
<feature type="chain" id="PRO_5041921089" description="Cupin type-1 domain-containing protein" evidence="5">
    <location>
        <begin position="23"/>
        <end position="486"/>
    </location>
</feature>
<protein>
    <recommendedName>
        <fullName evidence="6">Cupin type-1 domain-containing protein</fullName>
    </recommendedName>
</protein>
<keyword evidence="5" id="KW-0732">Signal</keyword>
<organism evidence="7 8">
    <name type="scientific">Lepraria neglecta</name>
    <dbReference type="NCBI Taxonomy" id="209136"/>
    <lineage>
        <taxon>Eukaryota</taxon>
        <taxon>Fungi</taxon>
        <taxon>Dikarya</taxon>
        <taxon>Ascomycota</taxon>
        <taxon>Pezizomycotina</taxon>
        <taxon>Lecanoromycetes</taxon>
        <taxon>OSLEUM clade</taxon>
        <taxon>Lecanoromycetidae</taxon>
        <taxon>Lecanorales</taxon>
        <taxon>Lecanorineae</taxon>
        <taxon>Stereocaulaceae</taxon>
        <taxon>Lepraria</taxon>
    </lineage>
</organism>
<dbReference type="InterPro" id="IPR006045">
    <property type="entry name" value="Cupin_1"/>
</dbReference>
<dbReference type="SMART" id="SM00835">
    <property type="entry name" value="Cupin_1"/>
    <property type="match status" value="2"/>
</dbReference>
<feature type="binding site" evidence="3">
    <location>
        <position position="180"/>
    </location>
    <ligand>
        <name>Mn(2+)</name>
        <dbReference type="ChEBI" id="CHEBI:29035"/>
        <label>1</label>
    </ligand>
</feature>
<feature type="binding site" evidence="3">
    <location>
        <position position="186"/>
    </location>
    <ligand>
        <name>Mn(2+)</name>
        <dbReference type="ChEBI" id="CHEBI:29035"/>
        <label>1</label>
    </ligand>
</feature>
<dbReference type="InterPro" id="IPR051610">
    <property type="entry name" value="GPI/OXD"/>
</dbReference>
<dbReference type="PANTHER" id="PTHR35848">
    <property type="entry name" value="OXALATE-BINDING PROTEIN"/>
    <property type="match status" value="1"/>
</dbReference>
<feature type="region of interest" description="Disordered" evidence="4">
    <location>
        <begin position="26"/>
        <end position="59"/>
    </location>
</feature>
<sequence>MASYTGLLAACLAATLISTSAAAPASMPTTQAAGPPGATGQLYGPETLEGPGGEPVDTADSAIVSHYDLVPGQQEEADIGLYLDLSAVRSPQPIRGTNGGTDPGPQNLMYEKANPDLYARPGTDAGDVRNAKWPMGLSTNRPGLNGAGFARQQNTDELPAATAMAGVDMRLSPHAYRELHWHSAGEWSYILNGSVRVGAMDDLGQTTYDDLTTGDVWFFPAGMPHSIQALGEGAEFLLVFDDGSFSEDATALVSELFLRTPKQVLAKDLKTDISAFDNIPQDELYIFPGTPAPANLSAQNITGPGGAIPKNQAYTYHFSDQQPYVVPGGSVKIVDPTTFPVSTISVALVTIEPGAMREIHWHPTSDEWNFFIAGNARITIFQAPQASQTFDYAEGDVGYISATESHYIENTGDVPVVLLECLRAPKFTDISVAQWLSLTPPQVVKDTIHLSDQVIANIPKYKQYIIPGNTNYTTTNFTVNGNATPS</sequence>
<dbReference type="PANTHER" id="PTHR35848:SF9">
    <property type="entry name" value="SLL1358 PROTEIN"/>
    <property type="match status" value="1"/>
</dbReference>
<evidence type="ECO:0000256" key="5">
    <source>
        <dbReference type="SAM" id="SignalP"/>
    </source>
</evidence>
<evidence type="ECO:0000256" key="4">
    <source>
        <dbReference type="SAM" id="MobiDB-lite"/>
    </source>
</evidence>
<evidence type="ECO:0000313" key="7">
    <source>
        <dbReference type="EMBL" id="KAK3178540.1"/>
    </source>
</evidence>
<evidence type="ECO:0000259" key="6">
    <source>
        <dbReference type="SMART" id="SM00835"/>
    </source>
</evidence>
<accession>A0AAE0DQ02</accession>
<keyword evidence="3" id="KW-0464">Manganese</keyword>
<dbReference type="NCBIfam" id="TIGR03404">
    <property type="entry name" value="bicupin_oxalic"/>
    <property type="match status" value="1"/>
</dbReference>
<keyword evidence="1 3" id="KW-0479">Metal-binding</keyword>
<dbReference type="SUPFAM" id="SSF51182">
    <property type="entry name" value="RmlC-like cupins"/>
    <property type="match status" value="1"/>
</dbReference>
<gene>
    <name evidence="7" type="ORF">OEA41_000677</name>
</gene>
<keyword evidence="8" id="KW-1185">Reference proteome</keyword>
<name>A0AAE0DQ02_9LECA</name>
<feature type="domain" description="Cupin type-1" evidence="6">
    <location>
        <begin position="135"/>
        <end position="277"/>
    </location>
</feature>
<proteinExistence type="predicted"/>
<feature type="binding site" evidence="3">
    <location>
        <position position="182"/>
    </location>
    <ligand>
        <name>Mn(2+)</name>
        <dbReference type="ChEBI" id="CHEBI:29035"/>
        <label>1</label>
    </ligand>
</feature>
<dbReference type="AlphaFoldDB" id="A0AAE0DQ02"/>
<dbReference type="GO" id="GO:0046872">
    <property type="term" value="F:metal ion binding"/>
    <property type="evidence" value="ECO:0007669"/>
    <property type="project" value="UniProtKB-KW"/>
</dbReference>
<feature type="binding site" evidence="3">
    <location>
        <position position="367"/>
    </location>
    <ligand>
        <name>Mn(2+)</name>
        <dbReference type="ChEBI" id="CHEBI:29035"/>
        <label>2</label>
    </ligand>
</feature>
<dbReference type="GO" id="GO:0033609">
    <property type="term" value="P:oxalate metabolic process"/>
    <property type="evidence" value="ECO:0007669"/>
    <property type="project" value="InterPro"/>
</dbReference>
<feature type="binding site" evidence="3">
    <location>
        <position position="360"/>
    </location>
    <ligand>
        <name>Mn(2+)</name>
        <dbReference type="ChEBI" id="CHEBI:29035"/>
        <label>2</label>
    </ligand>
</feature>
<evidence type="ECO:0000256" key="1">
    <source>
        <dbReference type="ARBA" id="ARBA00022723"/>
    </source>
</evidence>
<reference evidence="7" key="1">
    <citation type="submission" date="2022-11" db="EMBL/GenBank/DDBJ databases">
        <title>Chromosomal genome sequence assembly and mating type (MAT) locus characterization of the leprose asexual lichenized fungus Lepraria neglecta (Nyl.) Erichsen.</title>
        <authorList>
            <person name="Allen J.L."/>
            <person name="Pfeffer B."/>
        </authorList>
    </citation>
    <scope>NUCLEOTIDE SEQUENCE</scope>
    <source>
        <strain evidence="7">Allen 5258</strain>
    </source>
</reference>
<evidence type="ECO:0000313" key="8">
    <source>
        <dbReference type="Proteomes" id="UP001276659"/>
    </source>
</evidence>
<evidence type="ECO:0000256" key="2">
    <source>
        <dbReference type="PIRSR" id="PIRSR617774-1"/>
    </source>
</evidence>
<feature type="signal peptide" evidence="5">
    <location>
        <begin position="1"/>
        <end position="22"/>
    </location>
</feature>
<dbReference type="InterPro" id="IPR011051">
    <property type="entry name" value="RmlC_Cupin_sf"/>
</dbReference>
<dbReference type="Gene3D" id="2.60.120.10">
    <property type="entry name" value="Jelly Rolls"/>
    <property type="match status" value="2"/>
</dbReference>
<feature type="binding site" evidence="3">
    <location>
        <position position="225"/>
    </location>
    <ligand>
        <name>Mn(2+)</name>
        <dbReference type="ChEBI" id="CHEBI:29035"/>
        <label>1</label>
    </ligand>
</feature>
<dbReference type="CDD" id="cd20305">
    <property type="entry name" value="cupin_OxDC_C"/>
    <property type="match status" value="1"/>
</dbReference>
<feature type="domain" description="Cupin type-1" evidence="6">
    <location>
        <begin position="316"/>
        <end position="456"/>
    </location>
</feature>
<dbReference type="EMBL" id="JASNWA010000003">
    <property type="protein sequence ID" value="KAK3178540.1"/>
    <property type="molecule type" value="Genomic_DNA"/>
</dbReference>
<feature type="binding site" evidence="3">
    <location>
        <position position="362"/>
    </location>
    <ligand>
        <name>Mn(2+)</name>
        <dbReference type="ChEBI" id="CHEBI:29035"/>
        <label>2</label>
    </ligand>
</feature>
<evidence type="ECO:0000256" key="3">
    <source>
        <dbReference type="PIRSR" id="PIRSR617774-2"/>
    </source>
</evidence>
<dbReference type="Pfam" id="PF00190">
    <property type="entry name" value="Cupin_1"/>
    <property type="match status" value="2"/>
</dbReference>